<reference evidence="1 2" key="1">
    <citation type="journal article" date="2014" name="BMC Genomics">
        <title>Comparison of environmental and isolate Sulfobacillus genomes reveals diverse carbon, sulfur, nitrogen, and hydrogen metabolisms.</title>
        <authorList>
            <person name="Justice N.B."/>
            <person name="Norman A."/>
            <person name="Brown C.T."/>
            <person name="Singh A."/>
            <person name="Thomas B.C."/>
            <person name="Banfield J.F."/>
        </authorList>
    </citation>
    <scope>NUCLEOTIDE SEQUENCE [LARGE SCALE GENOMIC DNA]</scope>
    <source>
        <strain evidence="1">AMDSBA3</strain>
    </source>
</reference>
<protein>
    <submittedName>
        <fullName evidence="1">Uncharacterized protein</fullName>
    </submittedName>
</protein>
<sequence>MPHIIVYGPGDLGERIIYQLMPHLQNGDCITVAGRNGEVLQDIVNMAQMQSRALGAQILVRAQPGDLYDHHFWTQWLIHNPADIAIFTASELTWWKLPSLTPTHESLLAQTGFGVWLPFQATLLLRFARILGELPHPPWLVIGPYPDATAPLVKAQGLTRMVGFGNVDELALMAGPGDIRLVAHHSVESALFHGRDLPPYRLYARVADGHWQTHTLLRPFPWPRGTRSHVWTAASAVRTVRALLSDTPCLIHVPGALGLPGGYPALLSRHGVDVALPDVLTLTEAIAINQSAATADGIQGIEADGRVRLTAQCQAAIRGIFGVDVETWGPTVEDWDRITRHLRARLEEWSQNGKH</sequence>
<dbReference type="AlphaFoldDB" id="A0A2T2WGI8"/>
<comment type="caution">
    <text evidence="1">The sequence shown here is derived from an EMBL/GenBank/DDBJ whole genome shotgun (WGS) entry which is preliminary data.</text>
</comment>
<dbReference type="Proteomes" id="UP000241848">
    <property type="component" value="Unassembled WGS sequence"/>
</dbReference>
<accession>A0A2T2WGI8</accession>
<gene>
    <name evidence="1" type="ORF">C7B45_11285</name>
</gene>
<dbReference type="EMBL" id="PXYV01000036">
    <property type="protein sequence ID" value="PSR21357.1"/>
    <property type="molecule type" value="Genomic_DNA"/>
</dbReference>
<organism evidence="1 2">
    <name type="scientific">Sulfobacillus acidophilus</name>
    <dbReference type="NCBI Taxonomy" id="53633"/>
    <lineage>
        <taxon>Bacteria</taxon>
        <taxon>Bacillati</taxon>
        <taxon>Bacillota</taxon>
        <taxon>Clostridia</taxon>
        <taxon>Eubacteriales</taxon>
        <taxon>Clostridiales Family XVII. Incertae Sedis</taxon>
        <taxon>Sulfobacillus</taxon>
    </lineage>
</organism>
<proteinExistence type="predicted"/>
<name>A0A2T2WGI8_9FIRM</name>
<evidence type="ECO:0000313" key="1">
    <source>
        <dbReference type="EMBL" id="PSR21357.1"/>
    </source>
</evidence>
<evidence type="ECO:0000313" key="2">
    <source>
        <dbReference type="Proteomes" id="UP000241848"/>
    </source>
</evidence>